<dbReference type="EMBL" id="CAJNJA010033697">
    <property type="protein sequence ID" value="CAE7682679.1"/>
    <property type="molecule type" value="Genomic_DNA"/>
</dbReference>
<dbReference type="OrthoDB" id="434905at2759"/>
<evidence type="ECO:0000313" key="3">
    <source>
        <dbReference type="Proteomes" id="UP000601435"/>
    </source>
</evidence>
<organism evidence="2 3">
    <name type="scientific">Symbiodinium necroappetens</name>
    <dbReference type="NCBI Taxonomy" id="1628268"/>
    <lineage>
        <taxon>Eukaryota</taxon>
        <taxon>Sar</taxon>
        <taxon>Alveolata</taxon>
        <taxon>Dinophyceae</taxon>
        <taxon>Suessiales</taxon>
        <taxon>Symbiodiniaceae</taxon>
        <taxon>Symbiodinium</taxon>
    </lineage>
</organism>
<proteinExistence type="predicted"/>
<dbReference type="Proteomes" id="UP000601435">
    <property type="component" value="Unassembled WGS sequence"/>
</dbReference>
<feature type="region of interest" description="Disordered" evidence="1">
    <location>
        <begin position="258"/>
        <end position="322"/>
    </location>
</feature>
<dbReference type="AlphaFoldDB" id="A0A812WHC7"/>
<keyword evidence="3" id="KW-1185">Reference proteome</keyword>
<comment type="caution">
    <text evidence="2">The sequence shown here is derived from an EMBL/GenBank/DDBJ whole genome shotgun (WGS) entry which is preliminary data.</text>
</comment>
<sequence>MAYLTKEEEDDRKYEDKEELSPSGKPDDEDPETRVYGWRDGTPLTRPDVSEIIRSEPRAQAEYRSLKKQGSHKRAPPEADPLEGLPPTWQAVFSAAPNAAPQAAWKEYSSKKRKTESTKKKPEVRVDIQLDWESRENETPEEEIARIKPEIERLSKAIRDNAEAKAWKQKIAEATKHLKEGEKASKQVLRAFEIASYNKAVASGQLRSSDMYFQFLTQDTAKDAETQVTTLERSCALMDKTMDLLKGHIKKLEEVAAESIPAEESHEKDLLSPSPSLGKTPGPLSPSPGFLGRSPGPMASPGPAAARLRALKVPPVSPSLRD</sequence>
<evidence type="ECO:0000256" key="1">
    <source>
        <dbReference type="SAM" id="MobiDB-lite"/>
    </source>
</evidence>
<feature type="compositionally biased region" description="Low complexity" evidence="1">
    <location>
        <begin position="287"/>
        <end position="306"/>
    </location>
</feature>
<name>A0A812WHC7_9DINO</name>
<reference evidence="2" key="1">
    <citation type="submission" date="2021-02" db="EMBL/GenBank/DDBJ databases">
        <authorList>
            <person name="Dougan E. K."/>
            <person name="Rhodes N."/>
            <person name="Thang M."/>
            <person name="Chan C."/>
        </authorList>
    </citation>
    <scope>NUCLEOTIDE SEQUENCE</scope>
</reference>
<accession>A0A812WHC7</accession>
<feature type="compositionally biased region" description="Low complexity" evidence="1">
    <location>
        <begin position="95"/>
        <end position="107"/>
    </location>
</feature>
<feature type="compositionally biased region" description="Basic and acidic residues" evidence="1">
    <location>
        <begin position="48"/>
        <end position="65"/>
    </location>
</feature>
<feature type="region of interest" description="Disordered" evidence="1">
    <location>
        <begin position="1"/>
        <end position="122"/>
    </location>
</feature>
<protein>
    <submittedName>
        <fullName evidence="2">Uncharacterized protein</fullName>
    </submittedName>
</protein>
<gene>
    <name evidence="2" type="ORF">SNEC2469_LOCUS19640</name>
</gene>
<feature type="compositionally biased region" description="Basic and acidic residues" evidence="1">
    <location>
        <begin position="11"/>
        <end position="20"/>
    </location>
</feature>
<evidence type="ECO:0000313" key="2">
    <source>
        <dbReference type="EMBL" id="CAE7682679.1"/>
    </source>
</evidence>